<comment type="subcellular location">
    <subcellularLocation>
        <location evidence="1">Secreted</location>
    </subcellularLocation>
</comment>
<dbReference type="AlphaFoldDB" id="A0A1R3G4L3"/>
<dbReference type="InterPro" id="IPR010264">
    <property type="entry name" value="Self-incomp_S1"/>
</dbReference>
<evidence type="ECO:0000313" key="7">
    <source>
        <dbReference type="EMBL" id="OMO53014.1"/>
    </source>
</evidence>
<sequence length="138" mass="15321">MGNIRSLLSLFLVSVFVSTSAAAVGLAKQGDHKKKPLATIHVMNAIPNPIRLHCSSGQKDYGEEVVHAGAEYQIGVEENASSYSCDALWGGLWFANWNAFRPHKDGSRKAVFWLAKSDGVFHSWDNSTWVKEMVWLPF</sequence>
<keyword evidence="3" id="KW-0713">Self-incompatibility</keyword>
<evidence type="ECO:0000256" key="6">
    <source>
        <dbReference type="SAM" id="SignalP"/>
    </source>
</evidence>
<feature type="chain" id="PRO_5012955269" evidence="6">
    <location>
        <begin position="23"/>
        <end position="138"/>
    </location>
</feature>
<proteinExistence type="inferred from homology"/>
<evidence type="ECO:0000256" key="3">
    <source>
        <dbReference type="ARBA" id="ARBA00022471"/>
    </source>
</evidence>
<organism evidence="7 8">
    <name type="scientific">Corchorus capsularis</name>
    <name type="common">Jute</name>
    <dbReference type="NCBI Taxonomy" id="210143"/>
    <lineage>
        <taxon>Eukaryota</taxon>
        <taxon>Viridiplantae</taxon>
        <taxon>Streptophyta</taxon>
        <taxon>Embryophyta</taxon>
        <taxon>Tracheophyta</taxon>
        <taxon>Spermatophyta</taxon>
        <taxon>Magnoliopsida</taxon>
        <taxon>eudicotyledons</taxon>
        <taxon>Gunneridae</taxon>
        <taxon>Pentapetalae</taxon>
        <taxon>rosids</taxon>
        <taxon>malvids</taxon>
        <taxon>Malvales</taxon>
        <taxon>Malvaceae</taxon>
        <taxon>Grewioideae</taxon>
        <taxon>Apeibeae</taxon>
        <taxon>Corchorus</taxon>
    </lineage>
</organism>
<evidence type="ECO:0000256" key="5">
    <source>
        <dbReference type="ARBA" id="ARBA00022729"/>
    </source>
</evidence>
<accession>A0A1R3G4L3</accession>
<gene>
    <name evidence="7" type="ORF">CCACVL1_28952</name>
</gene>
<dbReference type="PANTHER" id="PTHR35630:SF1">
    <property type="entry name" value="LEGUMINOSIN GROUP486 SECRETED PEPTIDE"/>
    <property type="match status" value="1"/>
</dbReference>
<dbReference type="GO" id="GO:0005576">
    <property type="term" value="C:extracellular region"/>
    <property type="evidence" value="ECO:0007669"/>
    <property type="project" value="UniProtKB-SubCell"/>
</dbReference>
<evidence type="ECO:0000256" key="4">
    <source>
        <dbReference type="ARBA" id="ARBA00022525"/>
    </source>
</evidence>
<dbReference type="OrthoDB" id="826549at2759"/>
<evidence type="ECO:0000256" key="2">
    <source>
        <dbReference type="ARBA" id="ARBA00005581"/>
    </source>
</evidence>
<dbReference type="OMA" id="FYRSWDK"/>
<evidence type="ECO:0000313" key="8">
    <source>
        <dbReference type="Proteomes" id="UP000188268"/>
    </source>
</evidence>
<feature type="signal peptide" evidence="6">
    <location>
        <begin position="1"/>
        <end position="22"/>
    </location>
</feature>
<comment type="caution">
    <text evidence="7">The sequence shown here is derived from an EMBL/GenBank/DDBJ whole genome shotgun (WGS) entry which is preliminary data.</text>
</comment>
<dbReference type="Gramene" id="OMO53014">
    <property type="protein sequence ID" value="OMO53014"/>
    <property type="gene ID" value="CCACVL1_28952"/>
</dbReference>
<dbReference type="PANTHER" id="PTHR35630">
    <property type="entry name" value="LEGUMINOSIN GROUP486 SECRETED PEPTIDE"/>
    <property type="match status" value="1"/>
</dbReference>
<dbReference type="Pfam" id="PF05938">
    <property type="entry name" value="Self-incomp_S1"/>
    <property type="match status" value="1"/>
</dbReference>
<dbReference type="GO" id="GO:0060320">
    <property type="term" value="P:rejection of self pollen"/>
    <property type="evidence" value="ECO:0007669"/>
    <property type="project" value="UniProtKB-KW"/>
</dbReference>
<comment type="similarity">
    <text evidence="2">Belongs to the plant self-incompatibility (S1) protein family.</text>
</comment>
<keyword evidence="5 6" id="KW-0732">Signal</keyword>
<dbReference type="EMBL" id="AWWV01015341">
    <property type="protein sequence ID" value="OMO53014.1"/>
    <property type="molecule type" value="Genomic_DNA"/>
</dbReference>
<name>A0A1R3G4L3_COCAP</name>
<keyword evidence="4" id="KW-0964">Secreted</keyword>
<reference evidence="7 8" key="1">
    <citation type="submission" date="2013-09" db="EMBL/GenBank/DDBJ databases">
        <title>Corchorus capsularis genome sequencing.</title>
        <authorList>
            <person name="Alam M."/>
            <person name="Haque M.S."/>
            <person name="Islam M.S."/>
            <person name="Emdad E.M."/>
            <person name="Islam M.M."/>
            <person name="Ahmed B."/>
            <person name="Halim A."/>
            <person name="Hossen Q.M.M."/>
            <person name="Hossain M.Z."/>
            <person name="Ahmed R."/>
            <person name="Khan M.M."/>
            <person name="Islam R."/>
            <person name="Rashid M.M."/>
            <person name="Khan S.A."/>
            <person name="Rahman M.S."/>
            <person name="Alam M."/>
        </authorList>
    </citation>
    <scope>NUCLEOTIDE SEQUENCE [LARGE SCALE GENOMIC DNA]</scope>
    <source>
        <strain evidence="8">cv. CVL-1</strain>
        <tissue evidence="7">Whole seedling</tissue>
    </source>
</reference>
<evidence type="ECO:0000256" key="1">
    <source>
        <dbReference type="ARBA" id="ARBA00004613"/>
    </source>
</evidence>
<protein>
    <submittedName>
        <fullName evidence="7">Plant self-incompatibility S1</fullName>
    </submittedName>
</protein>
<keyword evidence="8" id="KW-1185">Reference proteome</keyword>
<dbReference type="Proteomes" id="UP000188268">
    <property type="component" value="Unassembled WGS sequence"/>
</dbReference>